<dbReference type="InterPro" id="IPR042539">
    <property type="entry name" value="Matrix_C"/>
</dbReference>
<keyword evidence="5" id="KW-0946">Virion</keyword>
<protein>
    <recommendedName>
        <fullName evidence="4">Matrix protein</fullName>
    </recommendedName>
</protein>
<evidence type="ECO:0000259" key="7">
    <source>
        <dbReference type="Pfam" id="PF00661"/>
    </source>
</evidence>
<dbReference type="InterPro" id="IPR000982">
    <property type="entry name" value="Matrix_Paramyxo_N"/>
</dbReference>
<gene>
    <name evidence="9" type="primary">M</name>
</gene>
<dbReference type="GO" id="GO:0044423">
    <property type="term" value="C:virion component"/>
    <property type="evidence" value="ECO:0007669"/>
    <property type="project" value="UniProtKB-KW"/>
</dbReference>
<keyword evidence="6" id="KW-0468">Viral matrix protein</keyword>
<dbReference type="Gene3D" id="2.70.20.50">
    <property type="entry name" value="Viral matrix protein, N-terminal domain"/>
    <property type="match status" value="1"/>
</dbReference>
<evidence type="ECO:0000313" key="9">
    <source>
        <dbReference type="EMBL" id="ADI80719.1"/>
    </source>
</evidence>
<dbReference type="GO" id="GO:0019068">
    <property type="term" value="P:virion assembly"/>
    <property type="evidence" value="ECO:0007669"/>
    <property type="project" value="InterPro"/>
</dbReference>
<sequence>MAHRQATVSIKVNHESEKNHLRPFPIVQLPPSPGGSRGRLTRQIRIKDLTPAGSTEPSLTFINTYGFAKPLRTRTEFFSELHKPDSLPSVTACTLPFGAGPNIEHPMRLLDEIEKVHIVMRKSASAREEIVFNVCRLPPILSKHHIATQKLVCISSEKYLKAPGKMISGMDYNYHIAFISVVYCPASLKFRVMRPLQLLRSSTMRSIQLEVILVIECSDNSPATRNLIFDDESKTWRASVWFHLCNILKSNKSAEKYDDHYFNEKCKKMDLEVGIADMWGPTFLVKAHGKIPKTAQVYFSPKGWSCHPLVDAAPALSKILWSTGARIVNVNAILQPSDLGQLVQVSDVIYPKVKINKKLMNTAPSRWNPVKKAVLA</sequence>
<feature type="domain" description="Matrix protein N-terminal" evidence="7">
    <location>
        <begin position="35"/>
        <end position="186"/>
    </location>
</feature>
<dbReference type="GeneID" id="20964352"/>
<dbReference type="InterPro" id="IPR055413">
    <property type="entry name" value="Matrix_Paramyxo_C"/>
</dbReference>
<dbReference type="RefSeq" id="YP_009094064.1">
    <property type="nucleotide sequence ID" value="NC_025348.1"/>
</dbReference>
<dbReference type="InterPro" id="IPR042540">
    <property type="entry name" value="Matrix_N"/>
</dbReference>
<evidence type="ECO:0000256" key="5">
    <source>
        <dbReference type="ARBA" id="ARBA00022844"/>
    </source>
</evidence>
<dbReference type="GO" id="GO:0039660">
    <property type="term" value="F:structural constituent of virion"/>
    <property type="evidence" value="ECO:0007669"/>
    <property type="project" value="UniProtKB-KW"/>
</dbReference>
<dbReference type="Gene3D" id="2.70.20.60">
    <property type="entry name" value="Viral matrix protein, C-terminal domain"/>
    <property type="match status" value="1"/>
</dbReference>
<evidence type="ECO:0000256" key="4">
    <source>
        <dbReference type="ARBA" id="ARBA00017678"/>
    </source>
</evidence>
<keyword evidence="10" id="KW-1185">Reference proteome</keyword>
<reference evidence="9 10" key="1">
    <citation type="journal article" date="2010" name="Virology">
        <title>Identification and complete genome analysis of three novel paramyxoviruses, Tuhoko virus 1, 2 and 3, in fruit bats from China.</title>
        <authorList>
            <person name="Lau S.K."/>
            <person name="Woo P.C."/>
            <person name="Wong B.H."/>
            <person name="Wong A.Y."/>
            <person name="Tsoi H.W."/>
            <person name="Wang M."/>
            <person name="Lee P."/>
            <person name="Xu H."/>
            <person name="Poon R.W."/>
            <person name="Guo R."/>
            <person name="Li K.S."/>
            <person name="Chan K.H."/>
            <person name="Zheng B.J."/>
            <person name="Yuen K.Y."/>
        </authorList>
    </citation>
    <scope>NUCLEOTIDE SEQUENCE [LARGE SCALE GENOMIC DNA]</scope>
</reference>
<dbReference type="Pfam" id="PF00661">
    <property type="entry name" value="Matrix_Paramyxo_N"/>
    <property type="match status" value="1"/>
</dbReference>
<dbReference type="Pfam" id="PF23765">
    <property type="entry name" value="Matrix_Paramyxo_C"/>
    <property type="match status" value="1"/>
</dbReference>
<feature type="domain" description="Matrix protein C-terminal Paramyxoviridae" evidence="8">
    <location>
        <begin position="190"/>
        <end position="350"/>
    </location>
</feature>
<evidence type="ECO:0000256" key="1">
    <source>
        <dbReference type="ARBA" id="ARBA00002926"/>
    </source>
</evidence>
<evidence type="ECO:0000256" key="6">
    <source>
        <dbReference type="ARBA" id="ARBA00023311"/>
    </source>
</evidence>
<organism evidence="9 10">
    <name type="scientific">Tuhoko virus 2</name>
    <dbReference type="NCBI Taxonomy" id="798073"/>
    <lineage>
        <taxon>Viruses</taxon>
        <taxon>Riboviria</taxon>
        <taxon>Orthornavirae</taxon>
        <taxon>Negarnaviricota</taxon>
        <taxon>Haploviricotina</taxon>
        <taxon>Monjiviricetes</taxon>
        <taxon>Mononegavirales</taxon>
        <taxon>Paramyxoviridae</taxon>
        <taxon>Rubulavirinae</taxon>
        <taxon>Pararubulavirus</taxon>
        <taxon>Pararubulavirus cantonense</taxon>
    </lineage>
</organism>
<evidence type="ECO:0000256" key="2">
    <source>
        <dbReference type="ARBA" id="ARBA00004328"/>
    </source>
</evidence>
<comment type="function">
    <text evidence="1">The M protein has a crucial role in virus assembly and interacts with the RNP complex as well as with the viral membrane.</text>
</comment>
<dbReference type="Proteomes" id="UP000097651">
    <property type="component" value="Segment"/>
</dbReference>
<name>D8WJ32_9MONO</name>
<dbReference type="KEGG" id="vg:20964352"/>
<comment type="similarity">
    <text evidence="3">Belongs to the morbillivirus/respirovirus/rubulavirus M protein family.</text>
</comment>
<comment type="subcellular location">
    <subcellularLocation>
        <location evidence="2">Virion</location>
    </subcellularLocation>
</comment>
<accession>D8WJ32</accession>
<proteinExistence type="inferred from homology"/>
<evidence type="ECO:0000313" key="10">
    <source>
        <dbReference type="Proteomes" id="UP000097651"/>
    </source>
</evidence>
<evidence type="ECO:0000259" key="8">
    <source>
        <dbReference type="Pfam" id="PF23765"/>
    </source>
</evidence>
<dbReference type="EMBL" id="GU128081">
    <property type="protein sequence ID" value="ADI80719.1"/>
    <property type="molecule type" value="Viral_cRNA"/>
</dbReference>
<evidence type="ECO:0000256" key="3">
    <source>
        <dbReference type="ARBA" id="ARBA00008405"/>
    </source>
</evidence>
<dbReference type="OrthoDB" id="3682at10239"/>